<comment type="similarity">
    <text evidence="1">Belongs to the short-chain dehydrogenases/reductases (SDR) family.</text>
</comment>
<dbReference type="GO" id="GO:0016491">
    <property type="term" value="F:oxidoreductase activity"/>
    <property type="evidence" value="ECO:0007669"/>
    <property type="project" value="UniProtKB-KW"/>
</dbReference>
<proteinExistence type="inferred from homology"/>
<dbReference type="AlphaFoldDB" id="A0A2T2WHC9"/>
<reference evidence="3 4" key="1">
    <citation type="journal article" date="2014" name="BMC Genomics">
        <title>Comparison of environmental and isolate Sulfobacillus genomes reveals diverse carbon, sulfur, nitrogen, and hydrogen metabolisms.</title>
        <authorList>
            <person name="Justice N.B."/>
            <person name="Norman A."/>
            <person name="Brown C.T."/>
            <person name="Singh A."/>
            <person name="Thomas B.C."/>
            <person name="Banfield J.F."/>
        </authorList>
    </citation>
    <scope>NUCLEOTIDE SEQUENCE [LARGE SCALE GENOMIC DNA]</scope>
    <source>
        <strain evidence="3">AMDSBA3</strain>
    </source>
</reference>
<dbReference type="PRINTS" id="PR00081">
    <property type="entry name" value="GDHRDH"/>
</dbReference>
<comment type="caution">
    <text evidence="3">The sequence shown here is derived from an EMBL/GenBank/DDBJ whole genome shotgun (WGS) entry which is preliminary data.</text>
</comment>
<gene>
    <name evidence="3" type="ORF">C7B45_10015</name>
</gene>
<dbReference type="GO" id="GO:0008206">
    <property type="term" value="P:bile acid metabolic process"/>
    <property type="evidence" value="ECO:0007669"/>
    <property type="project" value="UniProtKB-ARBA"/>
</dbReference>
<dbReference type="SUPFAM" id="SSF51735">
    <property type="entry name" value="NAD(P)-binding Rossmann-fold domains"/>
    <property type="match status" value="1"/>
</dbReference>
<dbReference type="PRINTS" id="PR00080">
    <property type="entry name" value="SDRFAMILY"/>
</dbReference>
<dbReference type="Pfam" id="PF13561">
    <property type="entry name" value="adh_short_C2"/>
    <property type="match status" value="1"/>
</dbReference>
<name>A0A2T2WHC9_9FIRM</name>
<evidence type="ECO:0000313" key="4">
    <source>
        <dbReference type="Proteomes" id="UP000241848"/>
    </source>
</evidence>
<accession>A0A2T2WHC9</accession>
<evidence type="ECO:0000313" key="3">
    <source>
        <dbReference type="EMBL" id="PSR21643.1"/>
    </source>
</evidence>
<sequence>MELGLAGKVALVTGAGQGIGRVLGLYLAREGVRVAFHYHDSREGAQSAVEAVQRDSGKGLAIGCDLRDLSGLSQLVADVEKTLGPVDVLVNNAAWTPSHPFLESTPSDYAREFEVTVFATMELTRVVIQRLLEHQRGGSIITIAGDAGRIGESRLAVTAAARAAEMAFAKSIAKEFGRHQIRSNVISLGLVDKGDGTLHFDSAQIDRLVRMYPLRRLGKPDDVAPLVGLLASDQGSWITGQVISVNGGYAMV</sequence>
<keyword evidence="2" id="KW-0560">Oxidoreductase</keyword>
<dbReference type="PANTHER" id="PTHR43639">
    <property type="entry name" value="OXIDOREDUCTASE, SHORT-CHAIN DEHYDROGENASE/REDUCTASE FAMILY (AFU_ORTHOLOGUE AFUA_5G02870)"/>
    <property type="match status" value="1"/>
</dbReference>
<dbReference type="Proteomes" id="UP000241848">
    <property type="component" value="Unassembled WGS sequence"/>
</dbReference>
<dbReference type="InterPro" id="IPR002347">
    <property type="entry name" value="SDR_fam"/>
</dbReference>
<evidence type="ECO:0000256" key="2">
    <source>
        <dbReference type="ARBA" id="ARBA00023002"/>
    </source>
</evidence>
<dbReference type="InterPro" id="IPR036291">
    <property type="entry name" value="NAD(P)-bd_dom_sf"/>
</dbReference>
<dbReference type="PANTHER" id="PTHR43639:SF1">
    <property type="entry name" value="SHORT-CHAIN DEHYDROGENASE_REDUCTASE FAMILY PROTEIN"/>
    <property type="match status" value="1"/>
</dbReference>
<dbReference type="EMBL" id="PXYV01000030">
    <property type="protein sequence ID" value="PSR21643.1"/>
    <property type="molecule type" value="Genomic_DNA"/>
</dbReference>
<protein>
    <submittedName>
        <fullName evidence="3">3-oxoacyl-ACP reductase</fullName>
    </submittedName>
</protein>
<evidence type="ECO:0000256" key="1">
    <source>
        <dbReference type="ARBA" id="ARBA00006484"/>
    </source>
</evidence>
<dbReference type="Gene3D" id="3.40.50.720">
    <property type="entry name" value="NAD(P)-binding Rossmann-like Domain"/>
    <property type="match status" value="1"/>
</dbReference>
<dbReference type="FunFam" id="3.40.50.720:FF:000084">
    <property type="entry name" value="Short-chain dehydrogenase reductase"/>
    <property type="match status" value="1"/>
</dbReference>
<organism evidence="3 4">
    <name type="scientific">Sulfobacillus acidophilus</name>
    <dbReference type="NCBI Taxonomy" id="53633"/>
    <lineage>
        <taxon>Bacteria</taxon>
        <taxon>Bacillati</taxon>
        <taxon>Bacillota</taxon>
        <taxon>Clostridia</taxon>
        <taxon>Eubacteriales</taxon>
        <taxon>Clostridiales Family XVII. Incertae Sedis</taxon>
        <taxon>Sulfobacillus</taxon>
    </lineage>
</organism>